<comment type="similarity">
    <text evidence="2">Belongs to the isochorismate synthase family.</text>
</comment>
<reference evidence="7 8" key="1">
    <citation type="submission" date="2014-03" db="EMBL/GenBank/DDBJ databases">
        <title>Draft Genome of Photorhabdus temperata Meg1.</title>
        <authorList>
            <person name="Hurst S.G.IV."/>
            <person name="Morris K."/>
            <person name="Thomas K."/>
            <person name="Tisa L.S."/>
        </authorList>
    </citation>
    <scope>NUCLEOTIDE SEQUENCE [LARGE SCALE GENOMIC DNA]</scope>
    <source>
        <strain evidence="7 8">Meg1</strain>
    </source>
</reference>
<feature type="domain" description="Chorismate-utilising enzyme C-terminal" evidence="6">
    <location>
        <begin position="122"/>
        <end position="376"/>
    </location>
</feature>
<dbReference type="PATRIC" id="fig|1393735.3.peg.423"/>
<keyword evidence="4 7" id="KW-0413">Isomerase</keyword>
<dbReference type="InterPro" id="IPR015890">
    <property type="entry name" value="Chorismate_C"/>
</dbReference>
<dbReference type="GO" id="GO:0008909">
    <property type="term" value="F:isochorismate synthase activity"/>
    <property type="evidence" value="ECO:0007669"/>
    <property type="project" value="UniProtKB-EC"/>
</dbReference>
<comment type="catalytic activity">
    <reaction evidence="1">
        <text>chorismate = isochorismate</text>
        <dbReference type="Rhea" id="RHEA:18985"/>
        <dbReference type="ChEBI" id="CHEBI:29748"/>
        <dbReference type="ChEBI" id="CHEBI:29780"/>
        <dbReference type="EC" id="5.4.4.2"/>
    </reaction>
</comment>
<evidence type="ECO:0000256" key="5">
    <source>
        <dbReference type="ARBA" id="ARBA00041564"/>
    </source>
</evidence>
<comment type="caution">
    <text evidence="7">The sequence shown here is derived from an EMBL/GenBank/DDBJ whole genome shotgun (WGS) entry which is preliminary data.</text>
</comment>
<evidence type="ECO:0000256" key="1">
    <source>
        <dbReference type="ARBA" id="ARBA00000799"/>
    </source>
</evidence>
<dbReference type="AlphaFoldDB" id="A0A081S278"/>
<protein>
    <recommendedName>
        <fullName evidence="3">isochorismate synthase</fullName>
        <ecNumber evidence="3">5.4.4.2</ecNumber>
    </recommendedName>
    <alternativeName>
        <fullName evidence="5">Isochorismate mutase</fullName>
    </alternativeName>
</protein>
<dbReference type="EMBL" id="JGVH01000003">
    <property type="protein sequence ID" value="KER05031.1"/>
    <property type="molecule type" value="Genomic_DNA"/>
</dbReference>
<dbReference type="SUPFAM" id="SSF56322">
    <property type="entry name" value="ADC synthase"/>
    <property type="match status" value="1"/>
</dbReference>
<dbReference type="InterPro" id="IPR005801">
    <property type="entry name" value="ADC_synthase"/>
</dbReference>
<dbReference type="Pfam" id="PF00425">
    <property type="entry name" value="Chorismate_bind"/>
    <property type="match status" value="1"/>
</dbReference>
<evidence type="ECO:0000259" key="6">
    <source>
        <dbReference type="Pfam" id="PF00425"/>
    </source>
</evidence>
<evidence type="ECO:0000256" key="3">
    <source>
        <dbReference type="ARBA" id="ARBA00012824"/>
    </source>
</evidence>
<proteinExistence type="inferred from homology"/>
<dbReference type="InterPro" id="IPR004561">
    <property type="entry name" value="IsoChor_synthase"/>
</dbReference>
<dbReference type="Gene3D" id="3.60.120.10">
    <property type="entry name" value="Anthranilate synthase"/>
    <property type="match status" value="1"/>
</dbReference>
<evidence type="ECO:0000256" key="2">
    <source>
        <dbReference type="ARBA" id="ARBA00005297"/>
    </source>
</evidence>
<dbReference type="PANTHER" id="PTHR42839:SF2">
    <property type="entry name" value="ISOCHORISMATE SYNTHASE ENTC"/>
    <property type="match status" value="1"/>
</dbReference>
<name>A0A081S278_PHOTE</name>
<sequence length="393" mass="44444">MPDLYRDTLLTGFNDLNNKDFLFLSSSKSLLAQGQYAIVSKPLDDAANPDSLIQQEIRQLFQQAKSDGIENPVLVGAIPFDKQQNAALFVPEQCNWFQRKQFPSLISNSTHTEKRRTQWPDKAHFSQMVNTAVDAMRNHRLDKIVLSRLLDIETHQPLDSIQLLRHLNQQNSWSYNFHVPLENGALIGASPELLVRKQGNTIFSQPLAGSAKRSENQQEDYKLRQALIQSVKDNYEHRLVTDMMRNVLESRCQKLHISEMPSTISTPVLWHLATDIEGELKAPQENALSIACLLHPTPALCGTPYQTAKNLIEELEPFKRNLFGGIVGWCDEKGNGEWVVTIRCGEVNGSRVRLFAGAGIVPDSKPESEWQETEVKFSTMMRAFEFSQEACPA</sequence>
<dbReference type="NCBIfam" id="TIGR00543">
    <property type="entry name" value="isochor_syn"/>
    <property type="match status" value="1"/>
</dbReference>
<dbReference type="RefSeq" id="WP_051769108.1">
    <property type="nucleotide sequence ID" value="NZ_CAWLUD010000003.1"/>
</dbReference>
<evidence type="ECO:0000256" key="4">
    <source>
        <dbReference type="ARBA" id="ARBA00023235"/>
    </source>
</evidence>
<accession>A0A081S278</accession>
<dbReference type="Proteomes" id="UP000028002">
    <property type="component" value="Unassembled WGS sequence"/>
</dbReference>
<evidence type="ECO:0000313" key="8">
    <source>
        <dbReference type="Proteomes" id="UP000028002"/>
    </source>
</evidence>
<evidence type="ECO:0000313" key="7">
    <source>
        <dbReference type="EMBL" id="KER05031.1"/>
    </source>
</evidence>
<dbReference type="PANTHER" id="PTHR42839">
    <property type="entry name" value="ISOCHORISMATE SYNTHASE ENTC"/>
    <property type="match status" value="1"/>
</dbReference>
<organism evidence="7 8">
    <name type="scientific">Photorhabdus temperata subsp. temperata Meg1</name>
    <dbReference type="NCBI Taxonomy" id="1393735"/>
    <lineage>
        <taxon>Bacteria</taxon>
        <taxon>Pseudomonadati</taxon>
        <taxon>Pseudomonadota</taxon>
        <taxon>Gammaproteobacteria</taxon>
        <taxon>Enterobacterales</taxon>
        <taxon>Morganellaceae</taxon>
        <taxon>Photorhabdus</taxon>
    </lineage>
</organism>
<gene>
    <name evidence="7" type="ORF">MEG1DRAFT_00421</name>
</gene>
<dbReference type="EC" id="5.4.4.2" evidence="3"/>